<dbReference type="EMBL" id="JH651122">
    <property type="protein sequence ID" value="EXA29345.1"/>
    <property type="molecule type" value="Genomic_DNA"/>
</dbReference>
<organism evidence="1">
    <name type="scientific">Fusarium oxysporum f. sp. pisi HDV247</name>
    <dbReference type="NCBI Taxonomy" id="1080344"/>
    <lineage>
        <taxon>Eukaryota</taxon>
        <taxon>Fungi</taxon>
        <taxon>Dikarya</taxon>
        <taxon>Ascomycota</taxon>
        <taxon>Pezizomycotina</taxon>
        <taxon>Sordariomycetes</taxon>
        <taxon>Hypocreomycetidae</taxon>
        <taxon>Hypocreales</taxon>
        <taxon>Nectriaceae</taxon>
        <taxon>Fusarium</taxon>
        <taxon>Fusarium oxysporum species complex</taxon>
    </lineage>
</organism>
<reference evidence="1" key="2">
    <citation type="submission" date="2012-05" db="EMBL/GenBank/DDBJ databases">
        <title>Annotation of the Genome Sequence of Fusarium oxysporum HDV247.</title>
        <authorList>
            <consortium name="The Broad Institute Genomics Platform"/>
            <person name="Ma L.-J."/>
            <person name="Corby-Kistler H."/>
            <person name="Broz K."/>
            <person name="Gale L.R."/>
            <person name="Jonkers W."/>
            <person name="O'Donnell K."/>
            <person name="Ploetz R."/>
            <person name="Steinberg C."/>
            <person name="Schwartz D.C."/>
            <person name="VanEtten H."/>
            <person name="Zhou S."/>
            <person name="Young S.K."/>
            <person name="Zeng Q."/>
            <person name="Gargeya S."/>
            <person name="Fitzgerald M."/>
            <person name="Abouelleil A."/>
            <person name="Alvarado L."/>
            <person name="Chapman S.B."/>
            <person name="Gainer-Dewar J."/>
            <person name="Goldberg J."/>
            <person name="Griggs A."/>
            <person name="Gujja S."/>
            <person name="Hansen M."/>
            <person name="Howarth C."/>
            <person name="Imamovic A."/>
            <person name="Ireland A."/>
            <person name="Larimer J."/>
            <person name="McCowan C."/>
            <person name="Murphy C."/>
            <person name="Pearson M."/>
            <person name="Poon T.W."/>
            <person name="Priest M."/>
            <person name="Roberts A."/>
            <person name="Saif S."/>
            <person name="Shea T."/>
            <person name="Sykes S."/>
            <person name="Wortman J."/>
            <person name="Nusbaum C."/>
            <person name="Birren B."/>
        </authorList>
    </citation>
    <scope>NUCLEOTIDE SEQUENCE</scope>
    <source>
        <strain evidence="1">HDV247</strain>
    </source>
</reference>
<name>W9NNE1_FUSOX</name>
<evidence type="ECO:0000313" key="1">
    <source>
        <dbReference type="EMBL" id="EXA29345.1"/>
    </source>
</evidence>
<dbReference type="Proteomes" id="UP000030751">
    <property type="component" value="Unassembled WGS sequence"/>
</dbReference>
<accession>W9NNE1</accession>
<dbReference type="HOGENOM" id="CLU_3242172_0_0_1"/>
<reference evidence="1" key="1">
    <citation type="submission" date="2011-10" db="EMBL/GenBank/DDBJ databases">
        <title>The Genome Sequence of Fusarium oxysporum HDV247.</title>
        <authorList>
            <consortium name="The Broad Institute Genome Sequencing Platform"/>
            <person name="Ma L.-J."/>
            <person name="Gale L.R."/>
            <person name="Schwartz D.C."/>
            <person name="Zhou S."/>
            <person name="Corby-Kistler H."/>
            <person name="Young S.K."/>
            <person name="Zeng Q."/>
            <person name="Gargeya S."/>
            <person name="Fitzgerald M."/>
            <person name="Haas B."/>
            <person name="Abouelleil A."/>
            <person name="Alvarado L."/>
            <person name="Arachchi H.M."/>
            <person name="Berlin A."/>
            <person name="Brown A."/>
            <person name="Chapman S.B."/>
            <person name="Chen Z."/>
            <person name="Dunbar C."/>
            <person name="Freedman E."/>
            <person name="Gearin G."/>
            <person name="Goldberg J."/>
            <person name="Griggs A."/>
            <person name="Gujja S."/>
            <person name="Heiman D."/>
            <person name="Howarth C."/>
            <person name="Larson L."/>
            <person name="Lui A."/>
            <person name="MacDonald P.J.P."/>
            <person name="Montmayeur A."/>
            <person name="Murphy C."/>
            <person name="Neiman D."/>
            <person name="Pearson M."/>
            <person name="Priest M."/>
            <person name="Roberts A."/>
            <person name="Saif S."/>
            <person name="Shea T."/>
            <person name="Shenoy N."/>
            <person name="Sisk P."/>
            <person name="Stolte C."/>
            <person name="Sykes S."/>
            <person name="Wortman J."/>
            <person name="Nusbaum C."/>
            <person name="Birren B."/>
        </authorList>
    </citation>
    <scope>NUCLEOTIDE SEQUENCE [LARGE SCALE GENOMIC DNA]</scope>
    <source>
        <strain evidence="1">HDV247</strain>
    </source>
</reference>
<proteinExistence type="predicted"/>
<dbReference type="AlphaFoldDB" id="W9NNE1"/>
<gene>
    <name evidence="1" type="ORF">FOVG_19148</name>
</gene>
<protein>
    <submittedName>
        <fullName evidence="1">Uncharacterized protein</fullName>
    </submittedName>
</protein>
<sequence length="43" mass="4890">MCSSPSDSLSLLRFSLRRINPLLVLSSTRPRSLGTLWGWLLCR</sequence>